<keyword evidence="3" id="KW-0963">Cytoplasm</keyword>
<feature type="binding site" evidence="3">
    <location>
        <position position="187"/>
    </location>
    <ligand>
        <name>ATP</name>
        <dbReference type="ChEBI" id="CHEBI:30616"/>
    </ligand>
</feature>
<feature type="binding site" evidence="3">
    <location>
        <position position="101"/>
    </location>
    <ligand>
        <name>ATP</name>
        <dbReference type="ChEBI" id="CHEBI:30616"/>
    </ligand>
</feature>
<keyword evidence="4" id="KW-0808">Transferase</keyword>
<comment type="catalytic activity">
    <reaction evidence="3">
        <text>cytidine(34) in elongator tRNA(Met) + acetate + ATP = N(4)-acetylcytidine(34) in elongator tRNA(Met) + AMP + diphosphate</text>
        <dbReference type="Rhea" id="RHEA:58144"/>
        <dbReference type="Rhea" id="RHEA-COMP:10693"/>
        <dbReference type="Rhea" id="RHEA-COMP:10694"/>
        <dbReference type="ChEBI" id="CHEBI:30089"/>
        <dbReference type="ChEBI" id="CHEBI:30616"/>
        <dbReference type="ChEBI" id="CHEBI:33019"/>
        <dbReference type="ChEBI" id="CHEBI:74900"/>
        <dbReference type="ChEBI" id="CHEBI:82748"/>
        <dbReference type="ChEBI" id="CHEBI:456215"/>
    </reaction>
</comment>
<keyword evidence="5" id="KW-1185">Reference proteome</keyword>
<evidence type="ECO:0000256" key="1">
    <source>
        <dbReference type="ARBA" id="ARBA00022598"/>
    </source>
</evidence>
<feature type="binding site" evidence="3">
    <location>
        <position position="162"/>
    </location>
    <ligand>
        <name>ATP</name>
        <dbReference type="ChEBI" id="CHEBI:30616"/>
    </ligand>
</feature>
<dbReference type="PANTHER" id="PTHR37825">
    <property type="entry name" value="TRNA(MET) CYTIDINE ACETATE LIGASE"/>
    <property type="match status" value="1"/>
</dbReference>
<dbReference type="RefSeq" id="WP_120192341.1">
    <property type="nucleotide sequence ID" value="NZ_RAPK01000007.1"/>
</dbReference>
<keyword evidence="3" id="KW-0547">Nucleotide-binding</keyword>
<dbReference type="AlphaFoldDB" id="A0A419V652"/>
<evidence type="ECO:0000256" key="2">
    <source>
        <dbReference type="ARBA" id="ARBA00022694"/>
    </source>
</evidence>
<organism evidence="4 5">
    <name type="scientific">Sinobaca qinghaiensis</name>
    <dbReference type="NCBI Taxonomy" id="342944"/>
    <lineage>
        <taxon>Bacteria</taxon>
        <taxon>Bacillati</taxon>
        <taxon>Bacillota</taxon>
        <taxon>Bacilli</taxon>
        <taxon>Bacillales</taxon>
        <taxon>Sporolactobacillaceae</taxon>
        <taxon>Sinobaca</taxon>
    </lineage>
</organism>
<comment type="function">
    <text evidence="3">Catalyzes the formation of N(4)-acetylcytidine (ac(4)C) at the wobble position of elongator tRNA(Met), using acetate and ATP as substrates. First activates an acetate ion to form acetyladenylate (Ac-AMP) and then transfers the acetyl group to tRNA to form ac(4)C34.</text>
</comment>
<comment type="similarity">
    <text evidence="3">Belongs to the TmcAL family.</text>
</comment>
<dbReference type="OrthoDB" id="9769796at2"/>
<dbReference type="HAMAP" id="MF_01539">
    <property type="entry name" value="TmcAL"/>
    <property type="match status" value="1"/>
</dbReference>
<dbReference type="GO" id="GO:0000049">
    <property type="term" value="F:tRNA binding"/>
    <property type="evidence" value="ECO:0007669"/>
    <property type="project" value="UniProtKB-KW"/>
</dbReference>
<dbReference type="Pfam" id="PF05636">
    <property type="entry name" value="HIGH_NTase1"/>
    <property type="match status" value="1"/>
</dbReference>
<reference evidence="4 5" key="1">
    <citation type="submission" date="2018-09" db="EMBL/GenBank/DDBJ databases">
        <title>Genomic Encyclopedia of Archaeal and Bacterial Type Strains, Phase II (KMG-II): from individual species to whole genera.</title>
        <authorList>
            <person name="Goeker M."/>
        </authorList>
    </citation>
    <scope>NUCLEOTIDE SEQUENCE [LARGE SCALE GENOMIC DNA]</scope>
    <source>
        <strain evidence="4 5">DSM 17008</strain>
    </source>
</reference>
<keyword evidence="2 3" id="KW-0819">tRNA processing</keyword>
<proteinExistence type="inferred from homology"/>
<protein>
    <recommendedName>
        <fullName evidence="3">tRNA(Met) cytidine acetate ligase</fullName>
        <ecNumber evidence="3">6.3.4.-</ecNumber>
    </recommendedName>
</protein>
<comment type="caution">
    <text evidence="3">Lacks conserved residue(s) required for the propagation of feature annotation.</text>
</comment>
<accession>A0A419V652</accession>
<name>A0A419V652_9BACL</name>
<gene>
    <name evidence="3" type="primary">tmcAL</name>
    <name evidence="4" type="ORF">ATL39_1163</name>
</gene>
<evidence type="ECO:0000313" key="5">
    <source>
        <dbReference type="Proteomes" id="UP000285120"/>
    </source>
</evidence>
<evidence type="ECO:0000313" key="4">
    <source>
        <dbReference type="EMBL" id="RKD75464.1"/>
    </source>
</evidence>
<comment type="subcellular location">
    <subcellularLocation>
        <location evidence="3">Cytoplasm</location>
    </subcellularLocation>
</comment>
<dbReference type="GO" id="GO:0005524">
    <property type="term" value="F:ATP binding"/>
    <property type="evidence" value="ECO:0007669"/>
    <property type="project" value="UniProtKB-KW"/>
</dbReference>
<dbReference type="InterPro" id="IPR014729">
    <property type="entry name" value="Rossmann-like_a/b/a_fold"/>
</dbReference>
<dbReference type="NCBIfam" id="NF010191">
    <property type="entry name" value="PRK13670.1"/>
    <property type="match status" value="1"/>
</dbReference>
<dbReference type="GO" id="GO:0006400">
    <property type="term" value="P:tRNA modification"/>
    <property type="evidence" value="ECO:0007669"/>
    <property type="project" value="UniProtKB-UniRule"/>
</dbReference>
<dbReference type="PANTHER" id="PTHR37825:SF1">
    <property type="entry name" value="TRNA(MET) CYTIDINE ACETATE LIGASE"/>
    <property type="match status" value="1"/>
</dbReference>
<dbReference type="GO" id="GO:0005737">
    <property type="term" value="C:cytoplasm"/>
    <property type="evidence" value="ECO:0007669"/>
    <property type="project" value="UniProtKB-SubCell"/>
</dbReference>
<keyword evidence="3" id="KW-0067">ATP-binding</keyword>
<sequence>MTVVGVVVEYNPFHNGHAFHLQEARRVTGADTVVAVMSGYFLQRGEPAVVPRRLRTEMALLEGADIVVELPYAFSSQHASIFARGAVSILHQLGADYLCFGSEAGTIEPFLALASFLKEHRTEYDTHVRYFSRLGYSYPRAASSAFKALSPSADLPDMAEPNNSLGLHYIQAVQSLGASMVPVTIKRTGAAFHDKELPSKHIASATAIRHKLTYESPASVEPYMPASSFSLLSNYAGKAPLVQWEHYFPFLQAKLLTVSSKHLSTMYEAEEGLERLLAKHARSESFSVMMKEAKTKRYTMTRLQRACIQILLGVTKSEMAGAMTDGQPQYMRLLGMTAAGRRYLQHRKKSFTIPLKTSIPGKKTGQALLEERAAVTYYLPFPASKNERWKEEYTLPPVIL</sequence>
<comment type="caution">
    <text evidence="4">The sequence shown here is derived from an EMBL/GenBank/DDBJ whole genome shotgun (WGS) entry which is preliminary data.</text>
</comment>
<dbReference type="EMBL" id="RAPK01000007">
    <property type="protein sequence ID" value="RKD75464.1"/>
    <property type="molecule type" value="Genomic_DNA"/>
</dbReference>
<keyword evidence="3" id="KW-0820">tRNA-binding</keyword>
<keyword evidence="1 3" id="KW-0436">Ligase</keyword>
<dbReference type="Gene3D" id="3.40.50.620">
    <property type="entry name" value="HUPs"/>
    <property type="match status" value="1"/>
</dbReference>
<feature type="binding site" evidence="3">
    <location>
        <begin position="7"/>
        <end position="20"/>
    </location>
    <ligand>
        <name>ATP</name>
        <dbReference type="ChEBI" id="CHEBI:30616"/>
    </ligand>
</feature>
<keyword evidence="3" id="KW-0694">RNA-binding</keyword>
<dbReference type="GO" id="GO:0016879">
    <property type="term" value="F:ligase activity, forming carbon-nitrogen bonds"/>
    <property type="evidence" value="ECO:0007669"/>
    <property type="project" value="UniProtKB-UniRule"/>
</dbReference>
<dbReference type="SUPFAM" id="SSF52374">
    <property type="entry name" value="Nucleotidylyl transferase"/>
    <property type="match status" value="1"/>
</dbReference>
<dbReference type="GO" id="GO:0016740">
    <property type="term" value="F:transferase activity"/>
    <property type="evidence" value="ECO:0007669"/>
    <property type="project" value="UniProtKB-KW"/>
</dbReference>
<evidence type="ECO:0000256" key="3">
    <source>
        <dbReference type="HAMAP-Rule" id="MF_01539"/>
    </source>
</evidence>
<dbReference type="EC" id="6.3.4.-" evidence="3"/>
<dbReference type="InterPro" id="IPR008513">
    <property type="entry name" value="tRNA(Met)_cyd_acetate_ligase"/>
</dbReference>
<dbReference type="Proteomes" id="UP000285120">
    <property type="component" value="Unassembled WGS sequence"/>
</dbReference>